<keyword evidence="9" id="KW-1185">Reference proteome</keyword>
<evidence type="ECO:0000256" key="6">
    <source>
        <dbReference type="ARBA" id="ARBA00023296"/>
    </source>
</evidence>
<sequence length="385" mass="42781">MAYTALAVFAHGITMYKVTGSGFPTVTEIEYCKIGKSIVGQSNWSGATVGDIRIASGAETPNFKKALRTGAVLPLNPYIQTEKVVSAVHSNWNLTGPRGVNCTMSSDMTATHIPHNLMVPSDKQISLWLEKAGYDPDQYCMEAAGRLATRYFDAGTFVAELRETIMSFKGLLKRFITLLTSPNLDLLFNAWLEVRYAWRPLYGDIQTFIKTVNRPRKKFPLYKERTGRSLTYSEHTKTQMGGGVYDLSVDLNVNVSARGNVYSKYAPAAFRVMPLTTAWELIPLSFIIDWFFSVGDALTRIEAYVEFPDLICSGGYYLDYSINARADNFRLSGWTGSLNCTATGHGWAKGRNPASSSPNVKFNPHLGIAELIDLLAIARQLLFKK</sequence>
<evidence type="ECO:0000256" key="1">
    <source>
        <dbReference type="ARBA" id="ARBA00004328"/>
    </source>
</evidence>
<evidence type="ECO:0000256" key="5">
    <source>
        <dbReference type="ARBA" id="ARBA00023104"/>
    </source>
</evidence>
<dbReference type="Proteomes" id="UP000677325">
    <property type="component" value="Segment"/>
</dbReference>
<keyword evidence="5" id="KW-1175">Viral attachment to host cell pilus</keyword>
<organism evidence="8 9">
    <name type="scientific">ssRNA phage SRR6960799_30</name>
    <dbReference type="NCBI Taxonomy" id="2786588"/>
    <lineage>
        <taxon>Viruses</taxon>
        <taxon>Riboviria</taxon>
        <taxon>Orthornavirae</taxon>
        <taxon>Lenarviricota</taxon>
        <taxon>Leviviricetes</taxon>
        <taxon>Norzivirales</taxon>
        <taxon>Solspiviridae</taxon>
        <taxon>Mahshuvirus</taxon>
        <taxon>Mahshuvirus limivivens</taxon>
    </lineage>
</organism>
<evidence type="ECO:0000256" key="2">
    <source>
        <dbReference type="ARBA" id="ARBA00022581"/>
    </source>
</evidence>
<reference evidence="8" key="1">
    <citation type="submission" date="2020-09" db="EMBL/GenBank/DDBJ databases">
        <title>Leviviricetes taxonomy.</title>
        <authorList>
            <person name="Stockdale S.R."/>
            <person name="Callanan J."/>
            <person name="Adriaenssens E.M."/>
            <person name="Kuhn J.H."/>
            <person name="Rumnieks J."/>
            <person name="Shkoporov A."/>
            <person name="Draper L.A."/>
            <person name="Ross P."/>
            <person name="Hill C."/>
        </authorList>
    </citation>
    <scope>NUCLEOTIDE SEQUENCE</scope>
</reference>
<protein>
    <submittedName>
        <fullName evidence="8">Maturation protein</fullName>
    </submittedName>
</protein>
<name>A0A8S5KZ74_9VIRU</name>
<evidence type="ECO:0000256" key="4">
    <source>
        <dbReference type="ARBA" id="ARBA00022844"/>
    </source>
</evidence>
<dbReference type="KEGG" id="vg:80399300"/>
<gene>
    <name evidence="8" type="primary">SRR6960799_30_1</name>
</gene>
<keyword evidence="3" id="KW-1161">Viral attachment to host cell</keyword>
<evidence type="ECO:0000313" key="8">
    <source>
        <dbReference type="EMBL" id="DAD50705.1"/>
    </source>
</evidence>
<proteinExistence type="inferred from homology"/>
<keyword evidence="2" id="KW-0945">Host-virus interaction</keyword>
<dbReference type="GO" id="GO:0044423">
    <property type="term" value="C:virion component"/>
    <property type="evidence" value="ECO:0007669"/>
    <property type="project" value="UniProtKB-KW"/>
</dbReference>
<dbReference type="RefSeq" id="YP_010770089.1">
    <property type="nucleotide sequence ID" value="NC_074160.1"/>
</dbReference>
<evidence type="ECO:0000256" key="3">
    <source>
        <dbReference type="ARBA" id="ARBA00022804"/>
    </source>
</evidence>
<accession>A0A8S5KZ74</accession>
<dbReference type="InterPro" id="IPR005563">
    <property type="entry name" value="A_protein"/>
</dbReference>
<dbReference type="GeneID" id="80399300"/>
<comment type="similarity">
    <text evidence="7">Belongs to the Leviviricetes maturation protein family.</text>
</comment>
<comment type="subcellular location">
    <subcellularLocation>
        <location evidence="1">Virion</location>
    </subcellularLocation>
</comment>
<dbReference type="Pfam" id="PF03863">
    <property type="entry name" value="Phage_mat-A"/>
    <property type="match status" value="1"/>
</dbReference>
<dbReference type="GO" id="GO:0039666">
    <property type="term" value="P:virion attachment to host cell pilus"/>
    <property type="evidence" value="ECO:0007669"/>
    <property type="project" value="UniProtKB-KW"/>
</dbReference>
<evidence type="ECO:0000256" key="7">
    <source>
        <dbReference type="ARBA" id="ARBA00035110"/>
    </source>
</evidence>
<evidence type="ECO:0000313" key="9">
    <source>
        <dbReference type="Proteomes" id="UP000677325"/>
    </source>
</evidence>
<dbReference type="EMBL" id="BK013604">
    <property type="protein sequence ID" value="DAD50705.1"/>
    <property type="molecule type" value="Genomic_RNA"/>
</dbReference>
<keyword evidence="4" id="KW-0946">Virion</keyword>
<keyword evidence="6" id="KW-1160">Virus entry into host cell</keyword>